<evidence type="ECO:0000313" key="10">
    <source>
        <dbReference type="Proteomes" id="UP000637720"/>
    </source>
</evidence>
<dbReference type="RefSeq" id="WP_083463013.1">
    <property type="nucleotide sequence ID" value="NZ_BMOF01000011.1"/>
</dbReference>
<dbReference type="Gene3D" id="3.40.50.1000">
    <property type="entry name" value="HAD superfamily/HAD-like"/>
    <property type="match status" value="2"/>
</dbReference>
<organism evidence="9 10">
    <name type="scientific">Calditerricola satsumensis</name>
    <dbReference type="NCBI Taxonomy" id="373054"/>
    <lineage>
        <taxon>Bacteria</taxon>
        <taxon>Bacillati</taxon>
        <taxon>Bacillota</taxon>
        <taxon>Bacilli</taxon>
        <taxon>Bacillales</taxon>
        <taxon>Bacillaceae</taxon>
        <taxon>Calditerricola</taxon>
    </lineage>
</organism>
<evidence type="ECO:0000313" key="9">
    <source>
        <dbReference type="EMBL" id="GGJ96992.1"/>
    </source>
</evidence>
<reference evidence="9" key="1">
    <citation type="journal article" date="2014" name="Int. J. Syst. Evol. Microbiol.">
        <title>Complete genome sequence of Corynebacterium casei LMG S-19264T (=DSM 44701T), isolated from a smear-ripened cheese.</title>
        <authorList>
            <consortium name="US DOE Joint Genome Institute (JGI-PGF)"/>
            <person name="Walter F."/>
            <person name="Albersmeier A."/>
            <person name="Kalinowski J."/>
            <person name="Ruckert C."/>
        </authorList>
    </citation>
    <scope>NUCLEOTIDE SEQUENCE</scope>
    <source>
        <strain evidence="9">JCM 14719</strain>
    </source>
</reference>
<feature type="binding site" evidence="7">
    <location>
        <position position="181"/>
    </location>
    <ligand>
        <name>substrate</name>
    </ligand>
</feature>
<comment type="similarity">
    <text evidence="1 5">Belongs to the HAD-like hydrolase superfamily. NagD family.</text>
</comment>
<evidence type="ECO:0000256" key="1">
    <source>
        <dbReference type="ARBA" id="ARBA00006696"/>
    </source>
</evidence>
<dbReference type="CDD" id="cd07530">
    <property type="entry name" value="HAD_Pase_UmpH-like"/>
    <property type="match status" value="1"/>
</dbReference>
<name>A0A8J3FAF1_9BACI</name>
<evidence type="ECO:0000256" key="8">
    <source>
        <dbReference type="PIRSR" id="PIRSR000915-3"/>
    </source>
</evidence>
<dbReference type="EMBL" id="BMOF01000011">
    <property type="protein sequence ID" value="GGJ96992.1"/>
    <property type="molecule type" value="Genomic_DNA"/>
</dbReference>
<dbReference type="PANTHER" id="PTHR19288">
    <property type="entry name" value="4-NITROPHENYLPHOSPHATASE-RELATED"/>
    <property type="match status" value="1"/>
</dbReference>
<comment type="cofactor">
    <cofactor evidence="8">
        <name>Mg(2+)</name>
        <dbReference type="ChEBI" id="CHEBI:18420"/>
    </cofactor>
    <text evidence="8">Divalent metal ions. Mg(2+) is the most effective.</text>
</comment>
<feature type="binding site" evidence="8">
    <location>
        <position position="12"/>
    </location>
    <ligand>
        <name>Mg(2+)</name>
        <dbReference type="ChEBI" id="CHEBI:18420"/>
    </ligand>
</feature>
<proteinExistence type="inferred from homology"/>
<dbReference type="SFLD" id="SFLDG01139">
    <property type="entry name" value="C2.A:_Pyridoxal_Phosphate_Phos"/>
    <property type="match status" value="1"/>
</dbReference>
<dbReference type="NCBIfam" id="TIGR01460">
    <property type="entry name" value="HAD-SF-IIA"/>
    <property type="match status" value="1"/>
</dbReference>
<dbReference type="PANTHER" id="PTHR19288:SF95">
    <property type="entry name" value="D-GLYCEROL 3-PHOSPHATE PHOSPHATASE"/>
    <property type="match status" value="1"/>
</dbReference>
<dbReference type="InterPro" id="IPR036412">
    <property type="entry name" value="HAD-like_sf"/>
</dbReference>
<dbReference type="Proteomes" id="UP000637720">
    <property type="component" value="Unassembled WGS sequence"/>
</dbReference>
<dbReference type="GO" id="GO:0016791">
    <property type="term" value="F:phosphatase activity"/>
    <property type="evidence" value="ECO:0007669"/>
    <property type="project" value="TreeGrafter"/>
</dbReference>
<dbReference type="Pfam" id="PF13344">
    <property type="entry name" value="Hydrolase_6"/>
    <property type="match status" value="1"/>
</dbReference>
<keyword evidence="3" id="KW-0378">Hydrolase</keyword>
<feature type="active site" description="Proton donor" evidence="6">
    <location>
        <position position="12"/>
    </location>
</feature>
<dbReference type="InterPro" id="IPR006354">
    <property type="entry name" value="HAD-SF_hydro_IIA_hyp1"/>
</dbReference>
<dbReference type="EC" id="3.1.3.-" evidence="5"/>
<gene>
    <name evidence="9" type="ORF">GCM10007043_08500</name>
</gene>
<evidence type="ECO:0000256" key="4">
    <source>
        <dbReference type="ARBA" id="ARBA00022842"/>
    </source>
</evidence>
<feature type="binding site" evidence="8">
    <location>
        <position position="206"/>
    </location>
    <ligand>
        <name>Mg(2+)</name>
        <dbReference type="ChEBI" id="CHEBI:18420"/>
    </ligand>
</feature>
<dbReference type="SUPFAM" id="SSF56784">
    <property type="entry name" value="HAD-like"/>
    <property type="match status" value="1"/>
</dbReference>
<dbReference type="PIRSF" id="PIRSF000915">
    <property type="entry name" value="PGP-type_phosphatase"/>
    <property type="match status" value="1"/>
</dbReference>
<dbReference type="SFLD" id="SFLDS00003">
    <property type="entry name" value="Haloacid_Dehalogenase"/>
    <property type="match status" value="1"/>
</dbReference>
<feature type="binding site" evidence="8">
    <location>
        <position position="10"/>
    </location>
    <ligand>
        <name>Mg(2+)</name>
        <dbReference type="ChEBI" id="CHEBI:18420"/>
    </ligand>
</feature>
<evidence type="ECO:0000256" key="6">
    <source>
        <dbReference type="PIRSR" id="PIRSR000915-1"/>
    </source>
</evidence>
<dbReference type="GO" id="GO:0005737">
    <property type="term" value="C:cytoplasm"/>
    <property type="evidence" value="ECO:0007669"/>
    <property type="project" value="TreeGrafter"/>
</dbReference>
<dbReference type="NCBIfam" id="TIGR01457">
    <property type="entry name" value="HAD-SF-IIA-hyp2"/>
    <property type="match status" value="1"/>
</dbReference>
<keyword evidence="10" id="KW-1185">Reference proteome</keyword>
<dbReference type="InterPro" id="IPR006357">
    <property type="entry name" value="HAD-SF_hydro_IIA"/>
</dbReference>
<keyword evidence="2 5" id="KW-0479">Metal-binding</keyword>
<protein>
    <recommendedName>
        <fullName evidence="5">Acid sugar phosphatase</fullName>
        <ecNumber evidence="5">3.1.3.-</ecNumber>
    </recommendedName>
</protein>
<dbReference type="AlphaFoldDB" id="A0A8J3FAF1"/>
<evidence type="ECO:0000256" key="7">
    <source>
        <dbReference type="PIRSR" id="PIRSR000915-2"/>
    </source>
</evidence>
<comment type="caution">
    <text evidence="9">The sequence shown here is derived from an EMBL/GenBank/DDBJ whole genome shotgun (WGS) entry which is preliminary data.</text>
</comment>
<dbReference type="Pfam" id="PF13242">
    <property type="entry name" value="Hydrolase_like"/>
    <property type="match status" value="1"/>
</dbReference>
<dbReference type="GO" id="GO:0046872">
    <property type="term" value="F:metal ion binding"/>
    <property type="evidence" value="ECO:0007669"/>
    <property type="project" value="UniProtKB-KW"/>
</dbReference>
<feature type="active site" description="Nucleophile" evidence="6">
    <location>
        <position position="10"/>
    </location>
</feature>
<reference evidence="9" key="2">
    <citation type="submission" date="2020-09" db="EMBL/GenBank/DDBJ databases">
        <authorList>
            <person name="Sun Q."/>
            <person name="Ohkuma M."/>
        </authorList>
    </citation>
    <scope>NUCLEOTIDE SEQUENCE</scope>
    <source>
        <strain evidence="9">JCM 14719</strain>
    </source>
</reference>
<dbReference type="InterPro" id="IPR006439">
    <property type="entry name" value="HAD-SF_hydro_IA"/>
</dbReference>
<sequence>MKPYRAYLFDLDGTVYRGNKPIPEAVMALREMTERGAHIAFLTNNSSMTPEQVATKLRAMGVPADPEQVVTSSLVTAAALREEMPGASVYAIGEEGLLAALRSAGCRFDDERPDVVVVGIDRRLTYEKLAKAALAIQRGARFYATNPDRALPSEQGLLPGNGALLAALVTTTGVQPRVFGKPEPAFVHYALKRLGVPPQEALMVGDNGQTDIPAGARAGTDTLLVLTGVTRPEDVQALPVAPTYVAANVKEWWERVGKTGRAGSNSRTETC</sequence>
<dbReference type="InterPro" id="IPR023214">
    <property type="entry name" value="HAD_sf"/>
</dbReference>
<evidence type="ECO:0000256" key="3">
    <source>
        <dbReference type="ARBA" id="ARBA00022801"/>
    </source>
</evidence>
<evidence type="ECO:0000256" key="5">
    <source>
        <dbReference type="PIRNR" id="PIRNR000915"/>
    </source>
</evidence>
<keyword evidence="4 5" id="KW-0460">Magnesium</keyword>
<evidence type="ECO:0000256" key="2">
    <source>
        <dbReference type="ARBA" id="ARBA00022723"/>
    </source>
</evidence>
<dbReference type="FunFam" id="3.40.50.1000:FF:000053">
    <property type="entry name" value="TIGR01457 family HAD hydrolase"/>
    <property type="match status" value="1"/>
</dbReference>
<comment type="function">
    <text evidence="5">Catalyzes the dephosphorylation of 2-6 carbon acid sugars in vitro.</text>
</comment>
<accession>A0A8J3FAF1</accession>
<dbReference type="NCBIfam" id="TIGR01549">
    <property type="entry name" value="HAD-SF-IA-v1"/>
    <property type="match status" value="1"/>
</dbReference>